<comment type="caution">
    <text evidence="1">The sequence shown here is derived from an EMBL/GenBank/DDBJ whole genome shotgun (WGS) entry which is preliminary data.</text>
</comment>
<proteinExistence type="predicted"/>
<accession>A0ABT3XXI8</accession>
<reference evidence="1" key="1">
    <citation type="submission" date="2022-10" db="EMBL/GenBank/DDBJ databases">
        <title>Chryseobacterium sp. nov., a novel bacterial species.</title>
        <authorList>
            <person name="Cao Y."/>
        </authorList>
    </citation>
    <scope>NUCLEOTIDE SEQUENCE</scope>
    <source>
        <strain evidence="1">CCTCC AB2015118</strain>
    </source>
</reference>
<organism evidence="1 2">
    <name type="scientific">Chryseobacterium formosus</name>
    <dbReference type="NCBI Taxonomy" id="1537363"/>
    <lineage>
        <taxon>Bacteria</taxon>
        <taxon>Pseudomonadati</taxon>
        <taxon>Bacteroidota</taxon>
        <taxon>Flavobacteriia</taxon>
        <taxon>Flavobacteriales</taxon>
        <taxon>Weeksellaceae</taxon>
        <taxon>Chryseobacterium group</taxon>
        <taxon>Chryseobacterium</taxon>
    </lineage>
</organism>
<protein>
    <submittedName>
        <fullName evidence="1">Uncharacterized protein</fullName>
    </submittedName>
</protein>
<keyword evidence="2" id="KW-1185">Reference proteome</keyword>
<gene>
    <name evidence="1" type="ORF">OF897_20800</name>
</gene>
<sequence>MKNTKITAKISCHNEFGFVTTDFKIHPKESKEDTLKDILNKLSCQRKH</sequence>
<dbReference type="EMBL" id="JAOVZW010000033">
    <property type="protein sequence ID" value="MCX8526360.1"/>
    <property type="molecule type" value="Genomic_DNA"/>
</dbReference>
<dbReference type="RefSeq" id="WP_267267592.1">
    <property type="nucleotide sequence ID" value="NZ_JAOVZW010000033.1"/>
</dbReference>
<name>A0ABT3XXI8_9FLAO</name>
<evidence type="ECO:0000313" key="2">
    <source>
        <dbReference type="Proteomes" id="UP001073122"/>
    </source>
</evidence>
<evidence type="ECO:0000313" key="1">
    <source>
        <dbReference type="EMBL" id="MCX8526360.1"/>
    </source>
</evidence>
<dbReference type="Proteomes" id="UP001073122">
    <property type="component" value="Unassembled WGS sequence"/>
</dbReference>